<keyword evidence="3" id="KW-1185">Reference proteome</keyword>
<dbReference type="Pfam" id="PF01381">
    <property type="entry name" value="HTH_3"/>
    <property type="match status" value="1"/>
</dbReference>
<organism evidence="2 3">
    <name type="scientific">Methylomusa anaerophila</name>
    <dbReference type="NCBI Taxonomy" id="1930071"/>
    <lineage>
        <taxon>Bacteria</taxon>
        <taxon>Bacillati</taxon>
        <taxon>Bacillota</taxon>
        <taxon>Negativicutes</taxon>
        <taxon>Selenomonadales</taxon>
        <taxon>Sporomusaceae</taxon>
        <taxon>Methylomusa</taxon>
    </lineage>
</organism>
<dbReference type="KEGG" id="mana:MAMMFC1_01758"/>
<dbReference type="CDD" id="cd00093">
    <property type="entry name" value="HTH_XRE"/>
    <property type="match status" value="1"/>
</dbReference>
<proteinExistence type="predicted"/>
<evidence type="ECO:0000313" key="3">
    <source>
        <dbReference type="Proteomes" id="UP000276437"/>
    </source>
</evidence>
<dbReference type="RefSeq" id="WP_126308154.1">
    <property type="nucleotide sequence ID" value="NZ_AP018449.1"/>
</dbReference>
<dbReference type="GO" id="GO:0003677">
    <property type="term" value="F:DNA binding"/>
    <property type="evidence" value="ECO:0007669"/>
    <property type="project" value="InterPro"/>
</dbReference>
<dbReference type="PROSITE" id="PS50943">
    <property type="entry name" value="HTH_CROC1"/>
    <property type="match status" value="1"/>
</dbReference>
<accession>A0A348AJ42</accession>
<dbReference type="EMBL" id="AP018449">
    <property type="protein sequence ID" value="BBB91090.1"/>
    <property type="molecule type" value="Genomic_DNA"/>
</dbReference>
<dbReference type="Proteomes" id="UP000276437">
    <property type="component" value="Chromosome"/>
</dbReference>
<dbReference type="AlphaFoldDB" id="A0A348AJ42"/>
<gene>
    <name evidence="2" type="ORF">MAMMFC1_01758</name>
</gene>
<dbReference type="SMART" id="SM00530">
    <property type="entry name" value="HTH_XRE"/>
    <property type="match status" value="1"/>
</dbReference>
<evidence type="ECO:0000259" key="1">
    <source>
        <dbReference type="PROSITE" id="PS50943"/>
    </source>
</evidence>
<name>A0A348AJ42_9FIRM</name>
<sequence>MIRTEKEYQDALLKLKKDLEYIEIQKKTLEQTDLSTEEINRAMEPVWSFHYQLREGVEYYERIKRGDFEAVINLTQIGRVLIGLRIYRNMSQKTLADLLGVSEAQVSRDERNEYHGITIEKAQKIINVLGVNIKLTFDITTQSPDPNLIAS</sequence>
<dbReference type="InterPro" id="IPR010982">
    <property type="entry name" value="Lambda_DNA-bd_dom_sf"/>
</dbReference>
<protein>
    <submittedName>
        <fullName evidence="2">Helix-turn-helix</fullName>
    </submittedName>
</protein>
<dbReference type="InterPro" id="IPR001387">
    <property type="entry name" value="Cro/C1-type_HTH"/>
</dbReference>
<reference evidence="2 3" key="1">
    <citation type="journal article" date="2018" name="Int. J. Syst. Evol. Microbiol.">
        <title>Methylomusa anaerophila gen. nov., sp. nov., an anaerobic methanol-utilizing bacterium isolated from a microbial fuel cell.</title>
        <authorList>
            <person name="Amano N."/>
            <person name="Yamamuro A."/>
            <person name="Miyahara M."/>
            <person name="Kouzuma A."/>
            <person name="Abe T."/>
            <person name="Watanabe K."/>
        </authorList>
    </citation>
    <scope>NUCLEOTIDE SEQUENCE [LARGE SCALE GENOMIC DNA]</scope>
    <source>
        <strain evidence="2 3">MMFC1</strain>
    </source>
</reference>
<dbReference type="Gene3D" id="1.10.260.40">
    <property type="entry name" value="lambda repressor-like DNA-binding domains"/>
    <property type="match status" value="1"/>
</dbReference>
<feature type="domain" description="HTH cro/C1-type" evidence="1">
    <location>
        <begin position="81"/>
        <end position="142"/>
    </location>
</feature>
<dbReference type="OrthoDB" id="278386at2"/>
<evidence type="ECO:0000313" key="2">
    <source>
        <dbReference type="EMBL" id="BBB91090.1"/>
    </source>
</evidence>
<dbReference type="SUPFAM" id="SSF47413">
    <property type="entry name" value="lambda repressor-like DNA-binding domains"/>
    <property type="match status" value="1"/>
</dbReference>